<dbReference type="KEGG" id="ecv:APECO1_O1R162"/>
<dbReference type="HOGENOM" id="CLU_1508408_0_0_6"/>
<name>A0A0H2XJV5_ECOK1</name>
<dbReference type="EMBL" id="DQ517526">
    <property type="protein sequence ID" value="ABF67847.1"/>
    <property type="molecule type" value="Genomic_DNA"/>
</dbReference>
<proteinExistence type="predicted"/>
<reference evidence="1 2" key="1">
    <citation type="journal article" date="2006" name="Antimicrob. Agents Chemother.">
        <title>Complete DNA sequence, comparative genomics, and prevalence of an IncHI2 plasmid occurring among extraintestinal pathogenic Escherichia coli isolates.</title>
        <authorList>
            <person name="Johnson T.J."/>
            <person name="Wannemeuhler Y.M."/>
            <person name="Scaccianoce J.A."/>
            <person name="Johnson S.J."/>
            <person name="Nolan L.K."/>
        </authorList>
    </citation>
    <scope>NUCLEOTIDE SEQUENCE [LARGE SCALE GENOMIC DNA]</scope>
    <source>
        <strain evidence="1">APEC O1</strain>
        <plasmid evidence="2">pAPEC-O1-R</plasmid>
    </source>
</reference>
<protein>
    <submittedName>
        <fullName evidence="1">Uncharacterized protein</fullName>
    </submittedName>
</protein>
<geneLocation type="plasmid" evidence="1 2">
    <name>pAPEC-O1-R</name>
</geneLocation>
<dbReference type="Proteomes" id="UP000008216">
    <property type="component" value="Plasmid pAPEC-O1-R"/>
</dbReference>
<gene>
    <name evidence="1" type="ORF">APECO1_O1R162</name>
</gene>
<dbReference type="AlphaFoldDB" id="A0A0H2XJV5"/>
<evidence type="ECO:0000313" key="1">
    <source>
        <dbReference type="EMBL" id="ABF67847.1"/>
    </source>
</evidence>
<keyword evidence="1" id="KW-0614">Plasmid</keyword>
<keyword evidence="2" id="KW-1185">Reference proteome</keyword>
<organism evidence="1 2">
    <name type="scientific">Escherichia coli O1:K1 / APEC</name>
    <dbReference type="NCBI Taxonomy" id="405955"/>
    <lineage>
        <taxon>Bacteria</taxon>
        <taxon>Pseudomonadati</taxon>
        <taxon>Pseudomonadota</taxon>
        <taxon>Gammaproteobacteria</taxon>
        <taxon>Enterobacterales</taxon>
        <taxon>Enterobacteriaceae</taxon>
        <taxon>Escherichia</taxon>
    </lineage>
</organism>
<accession>A0A0H2XJV5</accession>
<sequence length="180" mass="19852">MNMKNVNILTTDIAAINALSGVELTDFLTAGYQVNWSGEREVSLVGFPCLASNKQPVEVGPGIFINRVYSKDSQSLCGKLRYDLSNGLASGAFSFFSHSGWYGGFRVVSFRDNGPAALINIGIVHENVLNAFCADFPRANVSVNRFHCGMTLEQIRMFISDTAYDMPLYNNESDFRRLAS</sequence>
<evidence type="ECO:0000313" key="2">
    <source>
        <dbReference type="Proteomes" id="UP000008216"/>
    </source>
</evidence>